<accession>A0A1I7X4M0</accession>
<sequence>MICKMYALLYDIILSSFIHSFIQHSAYFYEEILVRSVVQKTIATILEDPQDVHHSIKINFQPCIGRDYENIERCAVATISVTKPDDYHHSRDEKELRRQQEDEQHRSEIKDRRIGTNETVTDNEIITLNDVVALMDIAATFDEEPFRHSDDKYKCCCNTIHCRQGCKYLLILSVIGLFVQAVELVIKLFG</sequence>
<keyword evidence="3" id="KW-1185">Reference proteome</keyword>
<evidence type="ECO:0000313" key="4">
    <source>
        <dbReference type="WBParaSite" id="Hba_12332"/>
    </source>
</evidence>
<dbReference type="WBParaSite" id="Hba_12332">
    <property type="protein sequence ID" value="Hba_12332"/>
    <property type="gene ID" value="Hba_12332"/>
</dbReference>
<reference evidence="4" key="1">
    <citation type="submission" date="2016-11" db="UniProtKB">
        <authorList>
            <consortium name="WormBaseParasite"/>
        </authorList>
    </citation>
    <scope>IDENTIFICATION</scope>
</reference>
<keyword evidence="2" id="KW-0472">Membrane</keyword>
<dbReference type="Proteomes" id="UP000095283">
    <property type="component" value="Unplaced"/>
</dbReference>
<name>A0A1I7X4M0_HETBA</name>
<feature type="transmembrane region" description="Helical" evidence="2">
    <location>
        <begin position="168"/>
        <end position="189"/>
    </location>
</feature>
<organism evidence="3 4">
    <name type="scientific">Heterorhabditis bacteriophora</name>
    <name type="common">Entomopathogenic nematode worm</name>
    <dbReference type="NCBI Taxonomy" id="37862"/>
    <lineage>
        <taxon>Eukaryota</taxon>
        <taxon>Metazoa</taxon>
        <taxon>Ecdysozoa</taxon>
        <taxon>Nematoda</taxon>
        <taxon>Chromadorea</taxon>
        <taxon>Rhabditida</taxon>
        <taxon>Rhabditina</taxon>
        <taxon>Rhabditomorpha</taxon>
        <taxon>Strongyloidea</taxon>
        <taxon>Heterorhabditidae</taxon>
        <taxon>Heterorhabditis</taxon>
    </lineage>
</organism>
<dbReference type="AlphaFoldDB" id="A0A1I7X4M0"/>
<proteinExistence type="predicted"/>
<protein>
    <submittedName>
        <fullName evidence="4">ZP domain-containing protein</fullName>
    </submittedName>
</protein>
<keyword evidence="2" id="KW-0812">Transmembrane</keyword>
<evidence type="ECO:0000256" key="2">
    <source>
        <dbReference type="SAM" id="Phobius"/>
    </source>
</evidence>
<evidence type="ECO:0000313" key="3">
    <source>
        <dbReference type="Proteomes" id="UP000095283"/>
    </source>
</evidence>
<feature type="region of interest" description="Disordered" evidence="1">
    <location>
        <begin position="85"/>
        <end position="110"/>
    </location>
</feature>
<keyword evidence="2" id="KW-1133">Transmembrane helix</keyword>
<evidence type="ECO:0000256" key="1">
    <source>
        <dbReference type="SAM" id="MobiDB-lite"/>
    </source>
</evidence>